<dbReference type="Gene3D" id="3.60.60.10">
    <property type="entry name" value="Penicillin V Acylase, Chain A"/>
    <property type="match status" value="1"/>
</dbReference>
<evidence type="ECO:0000313" key="3">
    <source>
        <dbReference type="Proteomes" id="UP000295260"/>
    </source>
</evidence>
<feature type="transmembrane region" description="Helical" evidence="1">
    <location>
        <begin position="405"/>
        <end position="428"/>
    </location>
</feature>
<gene>
    <name evidence="2" type="ORF">BC748_1628</name>
</gene>
<keyword evidence="1" id="KW-1133">Transmembrane helix</keyword>
<sequence length="434" mass="49806">MMRGIKKTLFVKLILFTILSFVFIQKSGACSGYKITSGDKTILGSNEDAWRVTPHIWFEKGKGNGLYGAAFTGSRYDGANGYAPQSGMNEMGLAFERLASHHPVKENFANRKTISNPTKYLKDILHSCKSVEEVRAFISNYDHSYFIEDVFIYVDQSGKYLIVEPYTLTIGNEPTYVISNFCPSITLEQNANKLDRYRNGVAFLKNGFDTSLAYCTALSDKMHVCRKKIGDGTLLSSIWDLKNKTVNLYFYHDYKTTVQFNVSEELKKGDHSIAIETLFPHNAEFEKLRHFKTPKDSIAIGLFIVASAGFFLLTSIFFLIHYFRRKKTLKYAYIPLVLVPNGLFLFYYMIVLSGSVNVFYFPAPYKDPTNVFVSLTSYLPFLLLVLIFPFSVINYRLFKENSWSFLAKGLFTLNNLIYIILIGLFVHWRFYDVF</sequence>
<protein>
    <recommendedName>
        <fullName evidence="4">Linear amide C-N hydrolase (Choloylglycine hydrolase family)</fullName>
    </recommendedName>
</protein>
<keyword evidence="1" id="KW-0472">Membrane</keyword>
<proteinExistence type="predicted"/>
<dbReference type="EMBL" id="SNXR01000013">
    <property type="protein sequence ID" value="TDP59379.1"/>
    <property type="molecule type" value="Genomic_DNA"/>
</dbReference>
<evidence type="ECO:0008006" key="4">
    <source>
        <dbReference type="Google" id="ProtNLM"/>
    </source>
</evidence>
<evidence type="ECO:0000256" key="1">
    <source>
        <dbReference type="SAM" id="Phobius"/>
    </source>
</evidence>
<reference evidence="2 3" key="1">
    <citation type="submission" date="2019-03" db="EMBL/GenBank/DDBJ databases">
        <title>Genomic Encyclopedia of Archaeal and Bacterial Type Strains, Phase II (KMG-II): from individual species to whole genera.</title>
        <authorList>
            <person name="Goeker M."/>
        </authorList>
    </citation>
    <scope>NUCLEOTIDE SEQUENCE [LARGE SCALE GENOMIC DNA]</scope>
    <source>
        <strain evidence="2 3">DSM 25687</strain>
    </source>
</reference>
<feature type="transmembrane region" description="Helical" evidence="1">
    <location>
        <begin position="371"/>
        <end position="393"/>
    </location>
</feature>
<dbReference type="InterPro" id="IPR029055">
    <property type="entry name" value="Ntn_hydrolases_N"/>
</dbReference>
<feature type="transmembrane region" description="Helical" evidence="1">
    <location>
        <begin position="298"/>
        <end position="320"/>
    </location>
</feature>
<accession>A0A4R6QD95</accession>
<dbReference type="AlphaFoldDB" id="A0A4R6QD95"/>
<comment type="caution">
    <text evidence="2">The sequence shown here is derived from an EMBL/GenBank/DDBJ whole genome shotgun (WGS) entry which is preliminary data.</text>
</comment>
<name>A0A4R6QD95_9FLAO</name>
<keyword evidence="1" id="KW-0812">Transmembrane</keyword>
<evidence type="ECO:0000313" key="2">
    <source>
        <dbReference type="EMBL" id="TDP59379.1"/>
    </source>
</evidence>
<feature type="transmembrane region" description="Helical" evidence="1">
    <location>
        <begin position="332"/>
        <end position="351"/>
    </location>
</feature>
<dbReference type="SUPFAM" id="SSF56235">
    <property type="entry name" value="N-terminal nucleophile aminohydrolases (Ntn hydrolases)"/>
    <property type="match status" value="1"/>
</dbReference>
<keyword evidence="3" id="KW-1185">Reference proteome</keyword>
<dbReference type="RefSeq" id="WP_133532914.1">
    <property type="nucleotide sequence ID" value="NZ_SNXR01000013.1"/>
</dbReference>
<organism evidence="2 3">
    <name type="scientific">Flavobacterium dankookense</name>
    <dbReference type="NCBI Taxonomy" id="706186"/>
    <lineage>
        <taxon>Bacteria</taxon>
        <taxon>Pseudomonadati</taxon>
        <taxon>Bacteroidota</taxon>
        <taxon>Flavobacteriia</taxon>
        <taxon>Flavobacteriales</taxon>
        <taxon>Flavobacteriaceae</taxon>
        <taxon>Flavobacterium</taxon>
    </lineage>
</organism>
<dbReference type="Proteomes" id="UP000295260">
    <property type="component" value="Unassembled WGS sequence"/>
</dbReference>
<dbReference type="OrthoDB" id="641160at2"/>